<organism evidence="1 2">
    <name type="scientific">[Emmonsia] crescens</name>
    <dbReference type="NCBI Taxonomy" id="73230"/>
    <lineage>
        <taxon>Eukaryota</taxon>
        <taxon>Fungi</taxon>
        <taxon>Dikarya</taxon>
        <taxon>Ascomycota</taxon>
        <taxon>Pezizomycotina</taxon>
        <taxon>Eurotiomycetes</taxon>
        <taxon>Eurotiomycetidae</taxon>
        <taxon>Onygenales</taxon>
        <taxon>Ajellomycetaceae</taxon>
        <taxon>Emergomyces</taxon>
    </lineage>
</organism>
<proteinExistence type="predicted"/>
<reference evidence="1 2" key="1">
    <citation type="submission" date="2017-10" db="EMBL/GenBank/DDBJ databases">
        <title>Comparative genomics in systemic dimorphic fungi from Ajellomycetaceae.</title>
        <authorList>
            <person name="Munoz J.F."/>
            <person name="Mcewen J.G."/>
            <person name="Clay O.K."/>
            <person name="Cuomo C.A."/>
        </authorList>
    </citation>
    <scope>NUCLEOTIDE SEQUENCE [LARGE SCALE GENOMIC DNA]</scope>
    <source>
        <strain evidence="1 2">UAMH4076</strain>
    </source>
</reference>
<dbReference type="VEuPathDB" id="FungiDB:EMCG_09766"/>
<evidence type="ECO:0000313" key="2">
    <source>
        <dbReference type="Proteomes" id="UP000226031"/>
    </source>
</evidence>
<evidence type="ECO:0000313" key="1">
    <source>
        <dbReference type="EMBL" id="PGH30800.1"/>
    </source>
</evidence>
<sequence length="108" mass="11825">MPALEAKEHFYLLSLGRFLTARQDSKLGWLLGDLLGNLESLKELLAPETLDAVKTVVTNVAKVHAYDGSKRVRALIINASNLLNTDLVEQVKELLKELGQVSPCLTPG</sequence>
<dbReference type="AlphaFoldDB" id="A0A2B7ZBQ6"/>
<comment type="caution">
    <text evidence="1">The sequence shown here is derived from an EMBL/GenBank/DDBJ whole genome shotgun (WGS) entry which is preliminary data.</text>
</comment>
<keyword evidence="2" id="KW-1185">Reference proteome</keyword>
<dbReference type="Proteomes" id="UP000226031">
    <property type="component" value="Unassembled WGS sequence"/>
</dbReference>
<protein>
    <submittedName>
        <fullName evidence="1">Uncharacterized protein</fullName>
    </submittedName>
</protein>
<accession>A0A2B7ZBQ6</accession>
<name>A0A2B7ZBQ6_9EURO</name>
<dbReference type="EMBL" id="PDND01000155">
    <property type="protein sequence ID" value="PGH30800.1"/>
    <property type="molecule type" value="Genomic_DNA"/>
</dbReference>
<gene>
    <name evidence="1" type="ORF">GX50_06428</name>
</gene>